<dbReference type="AlphaFoldDB" id="A0A923SLS3"/>
<dbReference type="Gene3D" id="3.30.70.1250">
    <property type="entry name" value="Phosphopentomutase"/>
    <property type="match status" value="1"/>
</dbReference>
<proteinExistence type="inferred from homology"/>
<dbReference type="Pfam" id="PF01676">
    <property type="entry name" value="Metalloenzyme"/>
    <property type="match status" value="1"/>
</dbReference>
<dbReference type="GO" id="GO:0000287">
    <property type="term" value="F:magnesium ion binding"/>
    <property type="evidence" value="ECO:0007669"/>
    <property type="project" value="UniProtKB-UniRule"/>
</dbReference>
<dbReference type="GO" id="GO:0006018">
    <property type="term" value="P:2-deoxyribose 1-phosphate catabolic process"/>
    <property type="evidence" value="ECO:0007669"/>
    <property type="project" value="UniProtKB-UniRule"/>
</dbReference>
<dbReference type="SUPFAM" id="SSF143856">
    <property type="entry name" value="DeoB insert domain-like"/>
    <property type="match status" value="1"/>
</dbReference>
<evidence type="ECO:0000256" key="4">
    <source>
        <dbReference type="ARBA" id="ARBA00023235"/>
    </source>
</evidence>
<evidence type="ECO:0000259" key="7">
    <source>
        <dbReference type="Pfam" id="PF01676"/>
    </source>
</evidence>
<keyword evidence="3 5" id="KW-0464">Manganese</keyword>
<feature type="binding site" evidence="5">
    <location>
        <position position="290"/>
    </location>
    <ligand>
        <name>Mn(2+)</name>
        <dbReference type="ChEBI" id="CHEBI:29035"/>
        <label>2</label>
    </ligand>
</feature>
<evidence type="ECO:0000313" key="8">
    <source>
        <dbReference type="EMBL" id="MBC5999528.1"/>
    </source>
</evidence>
<dbReference type="GO" id="GO:0005829">
    <property type="term" value="C:cytosol"/>
    <property type="evidence" value="ECO:0007669"/>
    <property type="project" value="TreeGrafter"/>
</dbReference>
<dbReference type="CDD" id="cd16009">
    <property type="entry name" value="PPM"/>
    <property type="match status" value="1"/>
</dbReference>
<comment type="cofactor">
    <cofactor evidence="5">
        <name>Mn(2+)</name>
        <dbReference type="ChEBI" id="CHEBI:29035"/>
    </cofactor>
    <text evidence="5">Binds 2 manganese ions.</text>
</comment>
<evidence type="ECO:0000256" key="6">
    <source>
        <dbReference type="NCBIfam" id="TIGR01696"/>
    </source>
</evidence>
<accession>A0A923SLS3</accession>
<feature type="binding site" evidence="5">
    <location>
        <position position="338"/>
    </location>
    <ligand>
        <name>Mn(2+)</name>
        <dbReference type="ChEBI" id="CHEBI:29035"/>
        <label>2</label>
    </ligand>
</feature>
<comment type="caution">
    <text evidence="8">The sequence shown here is derived from an EMBL/GenBank/DDBJ whole genome shotgun (WGS) entry which is preliminary data.</text>
</comment>
<organism evidence="8 9">
    <name type="scientific">Lentihominibacter faecis</name>
    <dbReference type="NCBI Taxonomy" id="2764712"/>
    <lineage>
        <taxon>Bacteria</taxon>
        <taxon>Bacillati</taxon>
        <taxon>Bacillota</taxon>
        <taxon>Clostridia</taxon>
        <taxon>Peptostreptococcales</taxon>
        <taxon>Anaerovoracaceae</taxon>
        <taxon>Lentihominibacter</taxon>
    </lineage>
</organism>
<reference evidence="8" key="1">
    <citation type="submission" date="2020-08" db="EMBL/GenBank/DDBJ databases">
        <authorList>
            <person name="Liu C."/>
            <person name="Sun Q."/>
        </authorList>
    </citation>
    <scope>NUCLEOTIDE SEQUENCE</scope>
    <source>
        <strain evidence="8">BX16</strain>
    </source>
</reference>
<comment type="function">
    <text evidence="5">Isomerase that catalyzes the conversion of deoxy-ribose 1-phosphate (dRib-1-P) and ribose 1-phosphate (Rib-1-P) to deoxy-ribose 5-phosphate (dRib-5-P) and ribose 5-phosphate (Rib-5-P), respectively.</text>
</comment>
<feature type="binding site" evidence="5">
    <location>
        <position position="285"/>
    </location>
    <ligand>
        <name>Mn(2+)</name>
        <dbReference type="ChEBI" id="CHEBI:29035"/>
        <label>2</label>
    </ligand>
</feature>
<dbReference type="GO" id="GO:0043094">
    <property type="term" value="P:metabolic compound salvage"/>
    <property type="evidence" value="ECO:0007669"/>
    <property type="project" value="UniProtKB-UniRule"/>
</dbReference>
<comment type="catalytic activity">
    <reaction evidence="5">
        <text>alpha-D-ribose 1-phosphate = D-ribose 5-phosphate</text>
        <dbReference type="Rhea" id="RHEA:18793"/>
        <dbReference type="ChEBI" id="CHEBI:57720"/>
        <dbReference type="ChEBI" id="CHEBI:78346"/>
        <dbReference type="EC" id="5.4.2.7"/>
    </reaction>
</comment>
<gene>
    <name evidence="5" type="primary">deoB</name>
    <name evidence="8" type="ORF">H8876_05895</name>
</gene>
<dbReference type="RefSeq" id="WP_249286955.1">
    <property type="nucleotide sequence ID" value="NZ_JACRWC010000073.1"/>
</dbReference>
<evidence type="ECO:0000256" key="3">
    <source>
        <dbReference type="ARBA" id="ARBA00023211"/>
    </source>
</evidence>
<evidence type="ECO:0000313" key="9">
    <source>
        <dbReference type="Proteomes" id="UP000644115"/>
    </source>
</evidence>
<evidence type="ECO:0000256" key="5">
    <source>
        <dbReference type="HAMAP-Rule" id="MF_00740"/>
    </source>
</evidence>
<dbReference type="NCBIfam" id="TIGR01696">
    <property type="entry name" value="deoB"/>
    <property type="match status" value="1"/>
</dbReference>
<dbReference type="HAMAP" id="MF_00740">
    <property type="entry name" value="Phosphopentomut"/>
    <property type="match status" value="1"/>
</dbReference>
<dbReference type="GO" id="GO:0009117">
    <property type="term" value="P:nucleotide metabolic process"/>
    <property type="evidence" value="ECO:0007669"/>
    <property type="project" value="UniProtKB-UniRule"/>
</dbReference>
<keyword evidence="4 5" id="KW-0413">Isomerase</keyword>
<dbReference type="Proteomes" id="UP000644115">
    <property type="component" value="Unassembled WGS sequence"/>
</dbReference>
<dbReference type="GO" id="GO:0030145">
    <property type="term" value="F:manganese ion binding"/>
    <property type="evidence" value="ECO:0007669"/>
    <property type="project" value="UniProtKB-UniRule"/>
</dbReference>
<dbReference type="NCBIfam" id="NF003766">
    <property type="entry name" value="PRK05362.1"/>
    <property type="match status" value="1"/>
</dbReference>
<dbReference type="Gene3D" id="3.40.720.10">
    <property type="entry name" value="Alkaline Phosphatase, subunit A"/>
    <property type="match status" value="1"/>
</dbReference>
<dbReference type="InterPro" id="IPR017850">
    <property type="entry name" value="Alkaline_phosphatase_core_sf"/>
</dbReference>
<dbReference type="EC" id="5.4.2.7" evidence="5 6"/>
<dbReference type="InterPro" id="IPR006124">
    <property type="entry name" value="Metalloenzyme"/>
</dbReference>
<name>A0A923SLS3_9FIRM</name>
<dbReference type="InterPro" id="IPR010045">
    <property type="entry name" value="DeoB"/>
</dbReference>
<dbReference type="PANTHER" id="PTHR21110:SF0">
    <property type="entry name" value="PHOSPHOPENTOMUTASE"/>
    <property type="match status" value="1"/>
</dbReference>
<feature type="domain" description="Metalloenzyme" evidence="7">
    <location>
        <begin position="4"/>
        <end position="373"/>
    </location>
</feature>
<dbReference type="InterPro" id="IPR024052">
    <property type="entry name" value="Phosphopentomutase_DeoB_cap_sf"/>
</dbReference>
<comment type="similarity">
    <text evidence="1 5">Belongs to the phosphopentomutase family.</text>
</comment>
<dbReference type="PANTHER" id="PTHR21110">
    <property type="entry name" value="PHOSPHOPENTOMUTASE"/>
    <property type="match status" value="1"/>
</dbReference>
<dbReference type="EMBL" id="JACRWC010000073">
    <property type="protein sequence ID" value="MBC5999528.1"/>
    <property type="molecule type" value="Genomic_DNA"/>
</dbReference>
<comment type="catalytic activity">
    <reaction evidence="5">
        <text>2-deoxy-alpha-D-ribose 1-phosphate = 2-deoxy-D-ribose 5-phosphate</text>
        <dbReference type="Rhea" id="RHEA:27658"/>
        <dbReference type="ChEBI" id="CHEBI:57259"/>
        <dbReference type="ChEBI" id="CHEBI:62877"/>
        <dbReference type="EC" id="5.4.2.7"/>
    </reaction>
</comment>
<feature type="binding site" evidence="5">
    <location>
        <position position="326"/>
    </location>
    <ligand>
        <name>Mn(2+)</name>
        <dbReference type="ChEBI" id="CHEBI:29035"/>
        <label>1</label>
    </ligand>
</feature>
<evidence type="ECO:0000256" key="2">
    <source>
        <dbReference type="ARBA" id="ARBA00022723"/>
    </source>
</evidence>
<keyword evidence="2 5" id="KW-0479">Metal-binding</keyword>
<dbReference type="GO" id="GO:0008973">
    <property type="term" value="F:phosphopentomutase activity"/>
    <property type="evidence" value="ECO:0007669"/>
    <property type="project" value="UniProtKB-UniRule"/>
</dbReference>
<evidence type="ECO:0000256" key="1">
    <source>
        <dbReference type="ARBA" id="ARBA00010373"/>
    </source>
</evidence>
<comment type="subcellular location">
    <subcellularLocation>
        <location evidence="5">Cytoplasm</location>
    </subcellularLocation>
</comment>
<comment type="pathway">
    <text evidence="5">Carbohydrate degradation; 2-deoxy-D-ribose 1-phosphate degradation; D-glyceraldehyde 3-phosphate and acetaldehyde from 2-deoxy-alpha-D-ribose 1-phosphate: step 1/2.</text>
</comment>
<feature type="binding site" evidence="5">
    <location>
        <position position="327"/>
    </location>
    <ligand>
        <name>Mn(2+)</name>
        <dbReference type="ChEBI" id="CHEBI:29035"/>
        <label>1</label>
    </ligand>
</feature>
<dbReference type="SUPFAM" id="SSF53649">
    <property type="entry name" value="Alkaline phosphatase-like"/>
    <property type="match status" value="1"/>
</dbReference>
<sequence>MIRRAIIIVLDSLGVGEMPDAAKYGDQGADTLGHILDHCPQLQIPNLQKMGMGNIKDAAGGRLKVAHPEGVYGRFMEHSTGKDTTTGHWEIAGLYTPKPFKTYPDGFPQELMEEFSRQTGRGWLGNCTASGTEIIKELGQEHEKTGKVIVYTSADSVFQVAANVDVVPLEELYSICEKARGLLHGKYACGRVIARPYVLQPDGQRVRTSDRRDYSVTPPEDTMLDLIRADGGTVYAVGKIHDIFNGKGITKSVHTVSNDDGVTKTIEAIKQDFRGLIFTNLVDFDSKYGHRRNPEGYGKAIEEFDVRLPEIRKAMKPDDMLILCSDHGNDPIHSGWDHTREHIFGLMTGDQLKKGVDLGTRSTFADIGETVTAIITEGRKKTPIGESMRELILQEDEG</sequence>
<keyword evidence="9" id="KW-1185">Reference proteome</keyword>
<keyword evidence="5" id="KW-0963">Cytoplasm</keyword>
<dbReference type="PIRSF" id="PIRSF001491">
    <property type="entry name" value="Ppentomutase"/>
    <property type="match status" value="1"/>
</dbReference>
<feature type="binding site" evidence="5">
    <location>
        <position position="11"/>
    </location>
    <ligand>
        <name>Mn(2+)</name>
        <dbReference type="ChEBI" id="CHEBI:29035"/>
        <label>1</label>
    </ligand>
</feature>
<protein>
    <recommendedName>
        <fullName evidence="5 6">Phosphopentomutase</fullName>
        <ecNumber evidence="5 6">5.4.2.7</ecNumber>
    </recommendedName>
    <alternativeName>
        <fullName evidence="5">Phosphodeoxyribomutase</fullName>
    </alternativeName>
</protein>